<accession>A0A1H4GJR3</accession>
<organism evidence="1 2">
    <name type="scientific">Thalassobacillus cyri</name>
    <dbReference type="NCBI Taxonomy" id="571932"/>
    <lineage>
        <taxon>Bacteria</taxon>
        <taxon>Bacillati</taxon>
        <taxon>Bacillota</taxon>
        <taxon>Bacilli</taxon>
        <taxon>Bacillales</taxon>
        <taxon>Bacillaceae</taxon>
        <taxon>Thalassobacillus</taxon>
    </lineage>
</organism>
<dbReference type="AlphaFoldDB" id="A0A1H4GJR3"/>
<dbReference type="OrthoDB" id="2417337at2"/>
<evidence type="ECO:0000313" key="2">
    <source>
        <dbReference type="Proteomes" id="UP000198584"/>
    </source>
</evidence>
<gene>
    <name evidence="1" type="ORF">SAMN05421743_11679</name>
</gene>
<proteinExistence type="predicted"/>
<dbReference type="PIRSF" id="PIRSF011560">
    <property type="entry name" value="ComK"/>
    <property type="match status" value="1"/>
</dbReference>
<dbReference type="Pfam" id="PF06338">
    <property type="entry name" value="ComK"/>
    <property type="match status" value="1"/>
</dbReference>
<dbReference type="Proteomes" id="UP000198584">
    <property type="component" value="Unassembled WGS sequence"/>
</dbReference>
<dbReference type="EMBL" id="FNQR01000016">
    <property type="protein sequence ID" value="SEB09836.1"/>
    <property type="molecule type" value="Genomic_DNA"/>
</dbReference>
<keyword evidence="2" id="KW-1185">Reference proteome</keyword>
<dbReference type="STRING" id="571932.SAMN05421743_11679"/>
<protein>
    <submittedName>
        <fullName evidence="1">Competence protein ComK</fullName>
    </submittedName>
</protein>
<sequence length="172" mass="19096">MNPTKKGDFEITSQTLALIATTTPYGKVTTEVLETHSKREIPVQPSRLVDEACRYFAASLPGRLAGTKQVAGFTHKPPIVISQSMGIYFFPTISPKRKDCSWIAHSHIHSFDSNDGYNTTIHFTNGTSIVVPVSPGMIANQIQRTAQFRFLLENRIKHSSVYTAEQIAEPFA</sequence>
<dbReference type="InterPro" id="IPR010461">
    <property type="entry name" value="ComK"/>
</dbReference>
<reference evidence="1 2" key="1">
    <citation type="submission" date="2016-10" db="EMBL/GenBank/DDBJ databases">
        <authorList>
            <person name="de Groot N.N."/>
        </authorList>
    </citation>
    <scope>NUCLEOTIDE SEQUENCE [LARGE SCALE GENOMIC DNA]</scope>
    <source>
        <strain evidence="1 2">CCM7597</strain>
    </source>
</reference>
<dbReference type="GO" id="GO:0030420">
    <property type="term" value="P:establishment of competence for transformation"/>
    <property type="evidence" value="ECO:0007669"/>
    <property type="project" value="InterPro"/>
</dbReference>
<dbReference type="RefSeq" id="WP_093046105.1">
    <property type="nucleotide sequence ID" value="NZ_FNQR01000016.1"/>
</dbReference>
<name>A0A1H4GJR3_9BACI</name>
<evidence type="ECO:0000313" key="1">
    <source>
        <dbReference type="EMBL" id="SEB09836.1"/>
    </source>
</evidence>